<sequence>MLYYIKQFFRLFFSSVLYWSFAFCFFILIRYLGREQEQVEAIEASKTLPVSQYLLFGVILGIMVAIVYTIVEYVFDKFLSKALNLGIILIIKSVIYFIFLIFSLSIIAFLAEDYLNVDFPNQTGWWISNRIFWLVTAYFIICSLLFSFIRLANDKFGKGMIFKMLIGRYRKPREVDRIFMFLDLKSSTTHAEQLGHLKYSQLIQDCFFYLNKIINRYDAEVYQYVGDEAVLSWTPKRGIRHSNCVRLFFDFERKLKRHSKYYQKKYGVQPEFKAGLHSGKIIIAEVGTVKKELAYHGDVINTTSRIQEQCNEFGESLLISEEFLLKLNLGNKFIAKPLGDELLEGKKEELKLFAIRRS</sequence>
<dbReference type="GO" id="GO:0035556">
    <property type="term" value="P:intracellular signal transduction"/>
    <property type="evidence" value="ECO:0007669"/>
    <property type="project" value="InterPro"/>
</dbReference>
<evidence type="ECO:0000259" key="2">
    <source>
        <dbReference type="PROSITE" id="PS50125"/>
    </source>
</evidence>
<dbReference type="EMBL" id="QLLQ01000022">
    <property type="protein sequence ID" value="RAJ19230.1"/>
    <property type="molecule type" value="Genomic_DNA"/>
</dbReference>
<name>A0A327RQD9_9FLAO</name>
<feature type="transmembrane region" description="Helical" evidence="1">
    <location>
        <begin position="53"/>
        <end position="75"/>
    </location>
</feature>
<dbReference type="CDD" id="cd07302">
    <property type="entry name" value="CHD"/>
    <property type="match status" value="1"/>
</dbReference>
<reference evidence="3 4" key="1">
    <citation type="submission" date="2018-06" db="EMBL/GenBank/DDBJ databases">
        <title>Genomic Encyclopedia of Archaeal and Bacterial Type Strains, Phase II (KMG-II): from individual species to whole genera.</title>
        <authorList>
            <person name="Goeker M."/>
        </authorList>
    </citation>
    <scope>NUCLEOTIDE SEQUENCE [LARGE SCALE GENOMIC DNA]</scope>
    <source>
        <strain evidence="3 4">DSM 12408</strain>
    </source>
</reference>
<gene>
    <name evidence="3" type="ORF">LX77_03590</name>
</gene>
<feature type="domain" description="Guanylate cyclase" evidence="2">
    <location>
        <begin position="178"/>
        <end position="307"/>
    </location>
</feature>
<dbReference type="PANTHER" id="PTHR43081">
    <property type="entry name" value="ADENYLATE CYCLASE, TERMINAL-DIFFERENTIATION SPECIFIC-RELATED"/>
    <property type="match status" value="1"/>
</dbReference>
<evidence type="ECO:0000256" key="1">
    <source>
        <dbReference type="SAM" id="Phobius"/>
    </source>
</evidence>
<dbReference type="SUPFAM" id="SSF55073">
    <property type="entry name" value="Nucleotide cyclase"/>
    <property type="match status" value="1"/>
</dbReference>
<dbReference type="InterPro" id="IPR029787">
    <property type="entry name" value="Nucleotide_cyclase"/>
</dbReference>
<dbReference type="InterPro" id="IPR050697">
    <property type="entry name" value="Adenylyl/Guanylyl_Cyclase_3/4"/>
</dbReference>
<dbReference type="PANTHER" id="PTHR43081:SF1">
    <property type="entry name" value="ADENYLATE CYCLASE, TERMINAL-DIFFERENTIATION SPECIFIC"/>
    <property type="match status" value="1"/>
</dbReference>
<dbReference type="GO" id="GO:0004016">
    <property type="term" value="F:adenylate cyclase activity"/>
    <property type="evidence" value="ECO:0007669"/>
    <property type="project" value="UniProtKB-ARBA"/>
</dbReference>
<evidence type="ECO:0000313" key="3">
    <source>
        <dbReference type="EMBL" id="RAJ19230.1"/>
    </source>
</evidence>
<keyword evidence="1" id="KW-0472">Membrane</keyword>
<dbReference type="Proteomes" id="UP000248987">
    <property type="component" value="Unassembled WGS sequence"/>
</dbReference>
<dbReference type="InterPro" id="IPR001054">
    <property type="entry name" value="A/G_cyclase"/>
</dbReference>
<dbReference type="Gene3D" id="3.30.70.1230">
    <property type="entry name" value="Nucleotide cyclase"/>
    <property type="match status" value="1"/>
</dbReference>
<keyword evidence="1" id="KW-0812">Transmembrane</keyword>
<proteinExistence type="predicted"/>
<feature type="transmembrane region" description="Helical" evidence="1">
    <location>
        <begin position="12"/>
        <end position="33"/>
    </location>
</feature>
<feature type="transmembrane region" description="Helical" evidence="1">
    <location>
        <begin position="87"/>
        <end position="111"/>
    </location>
</feature>
<comment type="caution">
    <text evidence="3">The sequence shown here is derived from an EMBL/GenBank/DDBJ whole genome shotgun (WGS) entry which is preliminary data.</text>
</comment>
<dbReference type="PROSITE" id="PS50125">
    <property type="entry name" value="GUANYLATE_CYCLASE_2"/>
    <property type="match status" value="1"/>
</dbReference>
<keyword evidence="1" id="KW-1133">Transmembrane helix</keyword>
<dbReference type="Pfam" id="PF00211">
    <property type="entry name" value="Guanylate_cyc"/>
    <property type="match status" value="1"/>
</dbReference>
<keyword evidence="4" id="KW-1185">Reference proteome</keyword>
<evidence type="ECO:0000313" key="4">
    <source>
        <dbReference type="Proteomes" id="UP000248987"/>
    </source>
</evidence>
<protein>
    <submittedName>
        <fullName evidence="3">Adenylate cyclase</fullName>
    </submittedName>
</protein>
<dbReference type="GO" id="GO:0009190">
    <property type="term" value="P:cyclic nucleotide biosynthetic process"/>
    <property type="evidence" value="ECO:0007669"/>
    <property type="project" value="InterPro"/>
</dbReference>
<accession>A0A327RQD9</accession>
<organism evidence="3 4">
    <name type="scientific">Gelidibacter algens</name>
    <dbReference type="NCBI Taxonomy" id="49280"/>
    <lineage>
        <taxon>Bacteria</taxon>
        <taxon>Pseudomonadati</taxon>
        <taxon>Bacteroidota</taxon>
        <taxon>Flavobacteriia</taxon>
        <taxon>Flavobacteriales</taxon>
        <taxon>Flavobacteriaceae</taxon>
        <taxon>Gelidibacter</taxon>
    </lineage>
</organism>
<feature type="transmembrane region" description="Helical" evidence="1">
    <location>
        <begin position="131"/>
        <end position="152"/>
    </location>
</feature>
<dbReference type="AlphaFoldDB" id="A0A327RQD9"/>